<dbReference type="PANTHER" id="PTHR44688:SF16">
    <property type="entry name" value="DNA-BINDING TRANSCRIPTIONAL ACTIVATOR DEVR_DOSR"/>
    <property type="match status" value="1"/>
</dbReference>
<keyword evidence="4" id="KW-0472">Membrane</keyword>
<feature type="transmembrane region" description="Helical" evidence="4">
    <location>
        <begin position="275"/>
        <end position="295"/>
    </location>
</feature>
<feature type="transmembrane region" description="Helical" evidence="4">
    <location>
        <begin position="341"/>
        <end position="358"/>
    </location>
</feature>
<dbReference type="Proteomes" id="UP000253975">
    <property type="component" value="Unassembled WGS sequence"/>
</dbReference>
<accession>A0A369L6C4</accession>
<keyword evidence="4" id="KW-0812">Transmembrane</keyword>
<keyword evidence="3" id="KW-0804">Transcription</keyword>
<evidence type="ECO:0000256" key="2">
    <source>
        <dbReference type="ARBA" id="ARBA00023125"/>
    </source>
</evidence>
<dbReference type="InterPro" id="IPR000792">
    <property type="entry name" value="Tscrpt_reg_LuxR_C"/>
</dbReference>
<name>A0A369L6C4_9ACTN</name>
<protein>
    <recommendedName>
        <fullName evidence="5">HTH luxR-type domain-containing protein</fullName>
    </recommendedName>
</protein>
<dbReference type="CDD" id="cd06170">
    <property type="entry name" value="LuxR_C_like"/>
    <property type="match status" value="1"/>
</dbReference>
<keyword evidence="2" id="KW-0238">DNA-binding</keyword>
<feature type="transmembrane region" description="Helical" evidence="4">
    <location>
        <begin position="245"/>
        <end position="263"/>
    </location>
</feature>
<evidence type="ECO:0000313" key="7">
    <source>
        <dbReference type="Proteomes" id="UP000253975"/>
    </source>
</evidence>
<comment type="caution">
    <text evidence="6">The sequence shown here is derived from an EMBL/GenBank/DDBJ whole genome shotgun (WGS) entry which is preliminary data.</text>
</comment>
<sequence>MGLLQWELLGYGLYRAWILEHMAFARSFQAQSAVSSDTLANLPLWTLYLAISASAATFFFLQKACRTRLLEELVPDCMAACGLIGSSCVAFAAVSGNNEVLLAGFALAGLSGGFFEVKWSLYFLRLAKDAVYCNFLLAILLTSVCGIFTSAILPPETFFATALSLFVCMAFLERMAKERNRKLGQDDGWTHIGALSPEADSSMGKKGRNTRKVFRRIVFASALYCVVHVSAITLCAASAPNDHFIRHLANFAAVGILLALFLAKGTLASIELSKFVLPLTAAGLFLILIDARYLGDAAHFLLCFSNKLFEILIWVLVIDFIGALSVSAAAAFGGIVAARNIGSFIGSLLSLSVLSMVGPDASNWTGFVSALTMLSIVTLLWMLSEKTFFDPLYRVNASQVVQTNESTADSSIKALLNLARERKLTSREIDVLLLLVRGKNRATIAEELCISQNTVHTHIMHVYQKLGVHDQQELIKMI</sequence>
<dbReference type="EMBL" id="PPTO01000023">
    <property type="protein sequence ID" value="RDB54980.1"/>
    <property type="molecule type" value="Genomic_DNA"/>
</dbReference>
<dbReference type="PANTHER" id="PTHR44688">
    <property type="entry name" value="DNA-BINDING TRANSCRIPTIONAL ACTIVATOR DEVR_DOSR"/>
    <property type="match status" value="1"/>
</dbReference>
<dbReference type="PROSITE" id="PS50043">
    <property type="entry name" value="HTH_LUXR_2"/>
    <property type="match status" value="1"/>
</dbReference>
<gene>
    <name evidence="6" type="ORF">C1881_09920</name>
</gene>
<evidence type="ECO:0000256" key="1">
    <source>
        <dbReference type="ARBA" id="ARBA00023015"/>
    </source>
</evidence>
<dbReference type="SUPFAM" id="SSF46894">
    <property type="entry name" value="C-terminal effector domain of the bipartite response regulators"/>
    <property type="match status" value="1"/>
</dbReference>
<keyword evidence="1" id="KW-0805">Transcription regulation</keyword>
<reference evidence="6 7" key="1">
    <citation type="journal article" date="2018" name="Elife">
        <title>Discovery and characterization of a prevalent human gut bacterial enzyme sufficient for the inactivation of a family of plant toxins.</title>
        <authorList>
            <person name="Koppel N."/>
            <person name="Bisanz J.E."/>
            <person name="Pandelia M.E."/>
            <person name="Turnbaugh P.J."/>
            <person name="Balskus E.P."/>
        </authorList>
    </citation>
    <scope>NUCLEOTIDE SEQUENCE [LARGE SCALE GENOMIC DNA]</scope>
    <source>
        <strain evidence="6 7">OB21 GAM31</strain>
    </source>
</reference>
<dbReference type="GO" id="GO:0006355">
    <property type="term" value="P:regulation of DNA-templated transcription"/>
    <property type="evidence" value="ECO:0007669"/>
    <property type="project" value="InterPro"/>
</dbReference>
<feature type="domain" description="HTH luxR-type" evidence="5">
    <location>
        <begin position="417"/>
        <end position="478"/>
    </location>
</feature>
<feature type="transmembrane region" description="Helical" evidence="4">
    <location>
        <begin position="364"/>
        <end position="384"/>
    </location>
</feature>
<evidence type="ECO:0000256" key="4">
    <source>
        <dbReference type="SAM" id="Phobius"/>
    </source>
</evidence>
<feature type="transmembrane region" description="Helical" evidence="4">
    <location>
        <begin position="158"/>
        <end position="176"/>
    </location>
</feature>
<feature type="transmembrane region" description="Helical" evidence="4">
    <location>
        <begin position="73"/>
        <end position="94"/>
    </location>
</feature>
<dbReference type="Gene3D" id="1.10.10.10">
    <property type="entry name" value="Winged helix-like DNA-binding domain superfamily/Winged helix DNA-binding domain"/>
    <property type="match status" value="1"/>
</dbReference>
<feature type="transmembrane region" description="Helical" evidence="4">
    <location>
        <begin position="213"/>
        <end position="239"/>
    </location>
</feature>
<dbReference type="Pfam" id="PF00196">
    <property type="entry name" value="GerE"/>
    <property type="match status" value="1"/>
</dbReference>
<dbReference type="PRINTS" id="PR00038">
    <property type="entry name" value="HTHLUXR"/>
</dbReference>
<dbReference type="InterPro" id="IPR036388">
    <property type="entry name" value="WH-like_DNA-bd_sf"/>
</dbReference>
<feature type="transmembrane region" description="Helical" evidence="4">
    <location>
        <begin position="100"/>
        <end position="119"/>
    </location>
</feature>
<dbReference type="AlphaFoldDB" id="A0A369L6C4"/>
<dbReference type="InterPro" id="IPR036259">
    <property type="entry name" value="MFS_trans_sf"/>
</dbReference>
<evidence type="ECO:0000259" key="5">
    <source>
        <dbReference type="PROSITE" id="PS50043"/>
    </source>
</evidence>
<dbReference type="GO" id="GO:0003677">
    <property type="term" value="F:DNA binding"/>
    <property type="evidence" value="ECO:0007669"/>
    <property type="project" value="UniProtKB-KW"/>
</dbReference>
<dbReference type="SMART" id="SM00421">
    <property type="entry name" value="HTH_LUXR"/>
    <property type="match status" value="1"/>
</dbReference>
<evidence type="ECO:0000256" key="3">
    <source>
        <dbReference type="ARBA" id="ARBA00023163"/>
    </source>
</evidence>
<feature type="transmembrane region" description="Helical" evidence="4">
    <location>
        <begin position="131"/>
        <end position="152"/>
    </location>
</feature>
<proteinExistence type="predicted"/>
<dbReference type="SUPFAM" id="SSF103473">
    <property type="entry name" value="MFS general substrate transporter"/>
    <property type="match status" value="1"/>
</dbReference>
<feature type="transmembrane region" description="Helical" evidence="4">
    <location>
        <begin position="311"/>
        <end position="334"/>
    </location>
</feature>
<evidence type="ECO:0000313" key="6">
    <source>
        <dbReference type="EMBL" id="RDB54980.1"/>
    </source>
</evidence>
<keyword evidence="4" id="KW-1133">Transmembrane helix</keyword>
<feature type="transmembrane region" description="Helical" evidence="4">
    <location>
        <begin position="42"/>
        <end position="61"/>
    </location>
</feature>
<dbReference type="InterPro" id="IPR016032">
    <property type="entry name" value="Sig_transdc_resp-reg_C-effctor"/>
</dbReference>
<organism evidence="6 7">
    <name type="scientific">Slackia isoflavoniconvertens</name>
    <dbReference type="NCBI Taxonomy" id="572010"/>
    <lineage>
        <taxon>Bacteria</taxon>
        <taxon>Bacillati</taxon>
        <taxon>Actinomycetota</taxon>
        <taxon>Coriobacteriia</taxon>
        <taxon>Eggerthellales</taxon>
        <taxon>Eggerthellaceae</taxon>
        <taxon>Slackia</taxon>
    </lineage>
</organism>